<dbReference type="Pfam" id="PF04296">
    <property type="entry name" value="YlxR"/>
    <property type="match status" value="1"/>
</dbReference>
<reference evidence="2 3" key="1">
    <citation type="submission" date="2019-06" db="EMBL/GenBank/DDBJ databases">
        <title>Draft genome of C. phoceense Strain 272.</title>
        <authorList>
            <person name="Pacheco L.G.C."/>
            <person name="Barberis C.M."/>
            <person name="Almuzara M.N."/>
            <person name="Traglia G.M."/>
            <person name="Santos C.S."/>
            <person name="Rocha D.J.P.G."/>
            <person name="Aguiar E.R.G.R."/>
            <person name="Vay C.A."/>
        </authorList>
    </citation>
    <scope>NUCLEOTIDE SEQUENCE [LARGE SCALE GENOMIC DNA]</scope>
    <source>
        <strain evidence="2 3">272</strain>
    </source>
</reference>
<accession>A0A540R9X5</accession>
<dbReference type="InterPro" id="IPR007393">
    <property type="entry name" value="YlxR_dom"/>
</dbReference>
<dbReference type="Proteomes" id="UP000318080">
    <property type="component" value="Unassembled WGS sequence"/>
</dbReference>
<comment type="caution">
    <text evidence="2">The sequence shown here is derived from an EMBL/GenBank/DDBJ whole genome shotgun (WGS) entry which is preliminary data.</text>
</comment>
<dbReference type="SUPFAM" id="SSF64376">
    <property type="entry name" value="YlxR-like"/>
    <property type="match status" value="1"/>
</dbReference>
<dbReference type="InterPro" id="IPR037465">
    <property type="entry name" value="YlxR"/>
</dbReference>
<dbReference type="STRING" id="1686286.GCA_900092335_02116"/>
<dbReference type="RefSeq" id="WP_068801851.1">
    <property type="nucleotide sequence ID" value="NZ_JADPQA010000003.1"/>
</dbReference>
<keyword evidence="3" id="KW-1185">Reference proteome</keyword>
<evidence type="ECO:0000259" key="1">
    <source>
        <dbReference type="Pfam" id="PF04296"/>
    </source>
</evidence>
<name>A0A540R9X5_9CORY</name>
<dbReference type="PANTHER" id="PTHR34215">
    <property type="entry name" value="BLL0784 PROTEIN"/>
    <property type="match status" value="1"/>
</dbReference>
<dbReference type="InterPro" id="IPR035931">
    <property type="entry name" value="YlxR-like_sf"/>
</dbReference>
<dbReference type="PANTHER" id="PTHR34215:SF1">
    <property type="entry name" value="YLXR DOMAIN-CONTAINING PROTEIN"/>
    <property type="match status" value="1"/>
</dbReference>
<sequence>MTSLRVRTCIATRDRRPDTELLRVVLDPADPTRVVADPHRRLPGRGAWLTPDVGAYELAERRRAFGRALRTSTHVDTGQVRSYLESVAAP</sequence>
<dbReference type="AlphaFoldDB" id="A0A540R9X5"/>
<evidence type="ECO:0000313" key="2">
    <source>
        <dbReference type="EMBL" id="TQE44545.1"/>
    </source>
</evidence>
<evidence type="ECO:0000313" key="3">
    <source>
        <dbReference type="Proteomes" id="UP000318080"/>
    </source>
</evidence>
<feature type="domain" description="YlxR" evidence="1">
    <location>
        <begin position="7"/>
        <end position="80"/>
    </location>
</feature>
<dbReference type="GeneID" id="79853286"/>
<proteinExistence type="predicted"/>
<organism evidence="2 3">
    <name type="scientific">Corynebacterium phoceense</name>
    <dbReference type="NCBI Taxonomy" id="1686286"/>
    <lineage>
        <taxon>Bacteria</taxon>
        <taxon>Bacillati</taxon>
        <taxon>Actinomycetota</taxon>
        <taxon>Actinomycetes</taxon>
        <taxon>Mycobacteriales</taxon>
        <taxon>Corynebacteriaceae</taxon>
        <taxon>Corynebacterium</taxon>
    </lineage>
</organism>
<protein>
    <submittedName>
        <fullName evidence="2">YlxR family protein</fullName>
    </submittedName>
</protein>
<gene>
    <name evidence="2" type="ORF">EJK80_00160</name>
</gene>
<dbReference type="Gene3D" id="3.30.1230.10">
    <property type="entry name" value="YlxR-like"/>
    <property type="match status" value="1"/>
</dbReference>
<dbReference type="EMBL" id="VHIR01000001">
    <property type="protein sequence ID" value="TQE44545.1"/>
    <property type="molecule type" value="Genomic_DNA"/>
</dbReference>